<name>A0A640T5I3_9ACTN</name>
<keyword evidence="3" id="KW-1185">Reference proteome</keyword>
<reference evidence="2 3" key="1">
    <citation type="submission" date="2019-12" db="EMBL/GenBank/DDBJ databases">
        <title>Whole genome shotgun sequence of Streptomyces hygroscopicus subsp. glebosus NBRC 13786.</title>
        <authorList>
            <person name="Ichikawa N."/>
            <person name="Kimura A."/>
            <person name="Kitahashi Y."/>
            <person name="Komaki H."/>
            <person name="Tamura T."/>
        </authorList>
    </citation>
    <scope>NUCLEOTIDE SEQUENCE [LARGE SCALE GENOMIC DNA]</scope>
    <source>
        <strain evidence="2 3">NBRC 13786</strain>
    </source>
</reference>
<protein>
    <submittedName>
        <fullName evidence="2">Uncharacterized protein</fullName>
    </submittedName>
</protein>
<accession>A0A640T5I3</accession>
<comment type="caution">
    <text evidence="2">The sequence shown here is derived from an EMBL/GenBank/DDBJ whole genome shotgun (WGS) entry which is preliminary data.</text>
</comment>
<evidence type="ECO:0000313" key="3">
    <source>
        <dbReference type="Proteomes" id="UP000430079"/>
    </source>
</evidence>
<dbReference type="AlphaFoldDB" id="A0A640T5I3"/>
<sequence length="85" mass="9552">MRLRLLRLRLRLRFRLGLGLGLRLPLRLRRGWSRSSPRPSGRTARRAVQPFCSKDRSGRTGPHGGGGVGRVRLGGAWFRPPGSVR</sequence>
<proteinExistence type="predicted"/>
<evidence type="ECO:0000256" key="1">
    <source>
        <dbReference type="SAM" id="MobiDB-lite"/>
    </source>
</evidence>
<dbReference type="EMBL" id="BLIO01000001">
    <property type="protein sequence ID" value="GFE18943.1"/>
    <property type="molecule type" value="Genomic_DNA"/>
</dbReference>
<evidence type="ECO:0000313" key="2">
    <source>
        <dbReference type="EMBL" id="GFE18943.1"/>
    </source>
</evidence>
<dbReference type="Proteomes" id="UP000430079">
    <property type="component" value="Unassembled WGS sequence"/>
</dbReference>
<feature type="compositionally biased region" description="Low complexity" evidence="1">
    <location>
        <begin position="33"/>
        <end position="42"/>
    </location>
</feature>
<gene>
    <name evidence="2" type="ORF">Sgleb_69900</name>
</gene>
<organism evidence="2 3">
    <name type="scientific">Streptomyces glebosus</name>
    <dbReference type="NCBI Taxonomy" id="249580"/>
    <lineage>
        <taxon>Bacteria</taxon>
        <taxon>Bacillati</taxon>
        <taxon>Actinomycetota</taxon>
        <taxon>Actinomycetes</taxon>
        <taxon>Kitasatosporales</taxon>
        <taxon>Streptomycetaceae</taxon>
        <taxon>Streptomyces</taxon>
    </lineage>
</organism>
<feature type="region of interest" description="Disordered" evidence="1">
    <location>
        <begin position="31"/>
        <end position="85"/>
    </location>
</feature>